<dbReference type="InterPro" id="IPR011050">
    <property type="entry name" value="Pectin_lyase_fold/virulence"/>
</dbReference>
<dbReference type="EMBL" id="KF793263">
    <property type="protein sequence ID" value="AHJ80469.1"/>
    <property type="molecule type" value="Genomic_DNA"/>
</dbReference>
<organism evidence="1">
    <name type="scientific">Klebsiella pneumoniae subsp. pneumoniae</name>
    <dbReference type="NCBI Taxonomy" id="72407"/>
    <lineage>
        <taxon>Bacteria</taxon>
        <taxon>Pseudomonadati</taxon>
        <taxon>Pseudomonadota</taxon>
        <taxon>Gammaproteobacteria</taxon>
        <taxon>Enterobacterales</taxon>
        <taxon>Enterobacteriaceae</taxon>
        <taxon>Klebsiella/Raoultella group</taxon>
        <taxon>Klebsiella</taxon>
        <taxon>Klebsiella pneumoniae complex</taxon>
    </lineage>
</organism>
<sequence>MSKLTRRRFIGTLMPAIALELTSPINFCRAETIPPKIKIRAVQSLSSYNPSHEGEVISVIHEIDGSVKFVAADAKIFKVDGVKVIQSPNTKLVFVRDEYYSNRIVRPSWYGCRGEGKISSDTICFAKMLKSLVDGDHIILTKGEVYYNDFPNNSQDKDGWTITANNITLDGEGATLSRITPPNYLCADYTTLKITGDNCKIQGVLLITSDDPIGYPIMGYRSTEKLDQRELFCRPVANTLNLWVKGVNGFYVGDGVILKNAVFNFFANHQSNNLNIHCSAISSGQIYPQPVSKSSDLALGSSFKLDRCRNFMIKSTAINTAYAGVELEGNNTNGTVKIKTLKAYHAGLHIWNNSSDIKFDAYSEDITAGGGLIIGPGCKNCNGNSYVTNSLYVVAFVGDSKTGDLTGCDIVASGKNVLRGVEFYTRTLIDNSSIRNNKITLFAKYGDWGGASSDYKSGIVLNGGENNTIKAELISFDYILSIRRGGNNKLDIKYDRFKKRMYRENNPFFSNRFIVNKIDENDLGK</sequence>
<reference evidence="1" key="1">
    <citation type="journal article" date="2014" name="Antimicrob. Agents Chemother.">
        <title>Multiplex PCR for Identification of Two Capsular Types in Epidemic KPC-Producing Klebsiella pneumoniae Sequence Type 258 Strains.</title>
        <authorList>
            <person name="Chen L."/>
            <person name="Chavda K.D."/>
            <person name="Findlay J."/>
            <person name="Peirano G."/>
            <person name="Hopkins K."/>
            <person name="Pitout J.D."/>
            <person name="Bonomo R.A."/>
            <person name="Woodford N."/>
            <person name="DeLeo F.R."/>
            <person name="Kreiswirth B.N."/>
        </authorList>
    </citation>
    <scope>NUCLEOTIDE SEQUENCE</scope>
    <source>
        <strain evidence="1">BK30660</strain>
    </source>
</reference>
<name>A0A023JM25_KLEPN</name>
<dbReference type="AlphaFoldDB" id="A0A023JM25"/>
<evidence type="ECO:0000313" key="1">
    <source>
        <dbReference type="EMBL" id="AHJ80469.1"/>
    </source>
</evidence>
<dbReference type="PATRIC" id="fig|72407.80.peg.1753"/>
<accession>A0A023JM25</accession>
<dbReference type="RefSeq" id="WP_004230397.1">
    <property type="nucleotide sequence ID" value="NZ_CP009771.1"/>
</dbReference>
<protein>
    <submittedName>
        <fullName evidence="1">Uncharacterized protein</fullName>
    </submittedName>
</protein>
<dbReference type="SUPFAM" id="SSF51126">
    <property type="entry name" value="Pectin lyase-like"/>
    <property type="match status" value="1"/>
</dbReference>
<proteinExistence type="predicted"/>